<accession>A0A2N9HTA1</accession>
<organism evidence="3">
    <name type="scientific">Fagus sylvatica</name>
    <name type="common">Beechnut</name>
    <dbReference type="NCBI Taxonomy" id="28930"/>
    <lineage>
        <taxon>Eukaryota</taxon>
        <taxon>Viridiplantae</taxon>
        <taxon>Streptophyta</taxon>
        <taxon>Embryophyta</taxon>
        <taxon>Tracheophyta</taxon>
        <taxon>Spermatophyta</taxon>
        <taxon>Magnoliopsida</taxon>
        <taxon>eudicotyledons</taxon>
        <taxon>Gunneridae</taxon>
        <taxon>Pentapetalae</taxon>
        <taxon>rosids</taxon>
        <taxon>fabids</taxon>
        <taxon>Fagales</taxon>
        <taxon>Fagaceae</taxon>
        <taxon>Fagus</taxon>
    </lineage>
</organism>
<name>A0A2N9HTA1_FAGSY</name>
<keyword evidence="2" id="KW-1133">Transmembrane helix</keyword>
<evidence type="ECO:0000313" key="3">
    <source>
        <dbReference type="EMBL" id="SPD15552.1"/>
    </source>
</evidence>
<keyword evidence="2" id="KW-0812">Transmembrane</keyword>
<feature type="compositionally biased region" description="Basic and acidic residues" evidence="1">
    <location>
        <begin position="129"/>
        <end position="139"/>
    </location>
</feature>
<dbReference type="PANTHER" id="PTHR36735">
    <property type="entry name" value="TRANSMEMBRANE PROTEIN"/>
    <property type="match status" value="1"/>
</dbReference>
<reference evidence="3" key="1">
    <citation type="submission" date="2018-02" db="EMBL/GenBank/DDBJ databases">
        <authorList>
            <person name="Cohen D.B."/>
            <person name="Kent A.D."/>
        </authorList>
    </citation>
    <scope>NUCLEOTIDE SEQUENCE</scope>
</reference>
<dbReference type="PANTHER" id="PTHR36735:SF1">
    <property type="entry name" value="TRANSMEMBRANE PROTEIN"/>
    <property type="match status" value="1"/>
</dbReference>
<feature type="transmembrane region" description="Helical" evidence="2">
    <location>
        <begin position="96"/>
        <end position="118"/>
    </location>
</feature>
<sequence>MTTTSLSLSPKLLLSISKPKSYNSLNTHNSSLPFTSQTTIKKTILLQNPLHITTQKSTKLWRIYAASEGEALPLEPTPLENSQEIVSTSDDGVSTIISTLLFIAFIGLSILTIGVIYISVTDFLRKREGEKYEKEEEAKKKKSGKKKKVRSRAGPRGFGQKIDDDDDF</sequence>
<evidence type="ECO:0000256" key="1">
    <source>
        <dbReference type="SAM" id="MobiDB-lite"/>
    </source>
</evidence>
<keyword evidence="2" id="KW-0472">Membrane</keyword>
<gene>
    <name evidence="3" type="ORF">FSB_LOCUS43434</name>
</gene>
<dbReference type="AlphaFoldDB" id="A0A2N9HTA1"/>
<feature type="region of interest" description="Disordered" evidence="1">
    <location>
        <begin position="129"/>
        <end position="168"/>
    </location>
</feature>
<dbReference type="GO" id="GO:0009535">
    <property type="term" value="C:chloroplast thylakoid membrane"/>
    <property type="evidence" value="ECO:0007669"/>
    <property type="project" value="TreeGrafter"/>
</dbReference>
<feature type="compositionally biased region" description="Basic residues" evidence="1">
    <location>
        <begin position="140"/>
        <end position="153"/>
    </location>
</feature>
<protein>
    <recommendedName>
        <fullName evidence="4">Transmembrane protein</fullName>
    </recommendedName>
</protein>
<proteinExistence type="predicted"/>
<evidence type="ECO:0008006" key="4">
    <source>
        <dbReference type="Google" id="ProtNLM"/>
    </source>
</evidence>
<dbReference type="EMBL" id="OIVN01004113">
    <property type="protein sequence ID" value="SPD15552.1"/>
    <property type="molecule type" value="Genomic_DNA"/>
</dbReference>
<evidence type="ECO:0000256" key="2">
    <source>
        <dbReference type="SAM" id="Phobius"/>
    </source>
</evidence>